<dbReference type="NCBIfam" id="TIGR00329">
    <property type="entry name" value="gcp_kae1"/>
    <property type="match status" value="1"/>
</dbReference>
<dbReference type="EC" id="2.3.1.234" evidence="8"/>
<proteinExistence type="inferred from homology"/>
<dbReference type="GO" id="GO:0005506">
    <property type="term" value="F:iron ion binding"/>
    <property type="evidence" value="ECO:0007669"/>
    <property type="project" value="UniProtKB-UniRule"/>
</dbReference>
<evidence type="ECO:0000259" key="9">
    <source>
        <dbReference type="Pfam" id="PF00814"/>
    </source>
</evidence>
<dbReference type="InterPro" id="IPR017861">
    <property type="entry name" value="KAE1/TsaD"/>
</dbReference>
<organism evidence="10">
    <name type="scientific">Rhodothermus marinus</name>
    <name type="common">Rhodothermus obamensis</name>
    <dbReference type="NCBI Taxonomy" id="29549"/>
    <lineage>
        <taxon>Bacteria</taxon>
        <taxon>Pseudomonadati</taxon>
        <taxon>Rhodothermota</taxon>
        <taxon>Rhodothermia</taxon>
        <taxon>Rhodothermales</taxon>
        <taxon>Rhodothermaceae</taxon>
        <taxon>Rhodothermus</taxon>
    </lineage>
</organism>
<feature type="binding site" evidence="8">
    <location>
        <position position="278"/>
    </location>
    <ligand>
        <name>substrate</name>
    </ligand>
</feature>
<name>A0A7V2F6C8_RHOMR</name>
<dbReference type="InterPro" id="IPR022450">
    <property type="entry name" value="TsaD"/>
</dbReference>
<feature type="binding site" evidence="8">
    <location>
        <position position="169"/>
    </location>
    <ligand>
        <name>substrate</name>
    </ligand>
</feature>
<evidence type="ECO:0000256" key="8">
    <source>
        <dbReference type="HAMAP-Rule" id="MF_01445"/>
    </source>
</evidence>
<dbReference type="InterPro" id="IPR017860">
    <property type="entry name" value="Peptidase_M22_CS"/>
</dbReference>
<comment type="cofactor">
    <cofactor evidence="8">
        <name>Fe(2+)</name>
        <dbReference type="ChEBI" id="CHEBI:29033"/>
    </cofactor>
    <text evidence="8">Binds 1 Fe(2+) ion per subunit.</text>
</comment>
<evidence type="ECO:0000256" key="7">
    <source>
        <dbReference type="ARBA" id="ARBA00048117"/>
    </source>
</evidence>
<accession>A0A7V2F6C8</accession>
<dbReference type="HAMAP" id="MF_01445">
    <property type="entry name" value="TsaD"/>
    <property type="match status" value="1"/>
</dbReference>
<keyword evidence="2 8" id="KW-0808">Transferase</keyword>
<feature type="binding site" evidence="8">
    <location>
        <position position="186"/>
    </location>
    <ligand>
        <name>substrate</name>
    </ligand>
</feature>
<protein>
    <recommendedName>
        <fullName evidence="8">tRNA N6-adenosine threonylcarbamoyltransferase</fullName>
        <ecNumber evidence="8">2.3.1.234</ecNumber>
    </recommendedName>
    <alternativeName>
        <fullName evidence="8">N6-L-threonylcarbamoyladenine synthase</fullName>
        <shortName evidence="8">t(6)A synthase</shortName>
    </alternativeName>
    <alternativeName>
        <fullName evidence="8">t(6)A37 threonylcarbamoyladenosine biosynthesis protein TsaD</fullName>
    </alternativeName>
    <alternativeName>
        <fullName evidence="8">tRNA threonylcarbamoyladenosine biosynthesis protein TsaD</fullName>
    </alternativeName>
</protein>
<sequence>MVPKVILGIETSCDDTAAAVVVEGQLRSSVVASQQALHNRYGGVVPELASRDHQRQIVPVVRQALQEAQLQPADVDAVAVTYGPGLIGSLLVGLSFAKAFALGLGRPLIGVNHLEGHMYSVFLTAPSPPFPYLCLVVSGGHTQLVRVEAGFQHEVLGRTRDDAAGEAFDKVARLLGLGYPGGPEIDRLAQKGDPAFIRFPQPRLEGYDFSFSGLKTAVLYYLNQFSETERNRLLRHHLADLCAAFQQAVVDVLIDALRRAVEATGIRHVAIVGGVSANSGLRAAAEALSQTLDFRLYIPPMAYCMDNAAMIAITGYFKAQAGLTSPLTLSAKPTLAA</sequence>
<dbReference type="CDD" id="cd24133">
    <property type="entry name" value="ASKHA_NBD_TsaD_bac"/>
    <property type="match status" value="1"/>
</dbReference>
<feature type="domain" description="Gcp-like" evidence="9">
    <location>
        <begin position="26"/>
        <end position="312"/>
    </location>
</feature>
<dbReference type="FunFam" id="3.30.420.40:FF:000012">
    <property type="entry name" value="tRNA N6-adenosine threonylcarbamoyltransferase"/>
    <property type="match status" value="1"/>
</dbReference>
<dbReference type="GO" id="GO:0061711">
    <property type="term" value="F:tRNA N(6)-L-threonylcarbamoyladenine synthase activity"/>
    <property type="evidence" value="ECO:0007669"/>
    <property type="project" value="UniProtKB-EC"/>
</dbReference>
<evidence type="ECO:0000256" key="3">
    <source>
        <dbReference type="ARBA" id="ARBA00022694"/>
    </source>
</evidence>
<dbReference type="PANTHER" id="PTHR11735:SF6">
    <property type="entry name" value="TRNA N6-ADENOSINE THREONYLCARBAMOYLTRANSFERASE, MITOCHONDRIAL"/>
    <property type="match status" value="1"/>
</dbReference>
<evidence type="ECO:0000313" key="10">
    <source>
        <dbReference type="EMBL" id="HER95150.1"/>
    </source>
</evidence>
<dbReference type="PRINTS" id="PR00789">
    <property type="entry name" value="OSIALOPTASE"/>
</dbReference>
<keyword evidence="1 8" id="KW-0963">Cytoplasm</keyword>
<evidence type="ECO:0000256" key="2">
    <source>
        <dbReference type="ARBA" id="ARBA00022679"/>
    </source>
</evidence>
<keyword evidence="4 8" id="KW-0479">Metal-binding</keyword>
<comment type="subcellular location">
    <subcellularLocation>
        <location evidence="8">Cytoplasm</location>
    </subcellularLocation>
</comment>
<dbReference type="SUPFAM" id="SSF53067">
    <property type="entry name" value="Actin-like ATPase domain"/>
    <property type="match status" value="2"/>
</dbReference>
<keyword evidence="5 8" id="KW-0408">Iron</keyword>
<keyword evidence="3 8" id="KW-0819">tRNA processing</keyword>
<feature type="binding site" evidence="8">
    <location>
        <position position="182"/>
    </location>
    <ligand>
        <name>substrate</name>
    </ligand>
</feature>
<gene>
    <name evidence="8 10" type="primary">tsaD</name>
    <name evidence="10" type="ORF">ENO59_01305</name>
</gene>
<dbReference type="GO" id="GO:0005737">
    <property type="term" value="C:cytoplasm"/>
    <property type="evidence" value="ECO:0007669"/>
    <property type="project" value="UniProtKB-SubCell"/>
</dbReference>
<evidence type="ECO:0000256" key="4">
    <source>
        <dbReference type="ARBA" id="ARBA00022723"/>
    </source>
</evidence>
<feature type="binding site" evidence="8">
    <location>
        <position position="113"/>
    </location>
    <ligand>
        <name>Fe cation</name>
        <dbReference type="ChEBI" id="CHEBI:24875"/>
    </ligand>
</feature>
<dbReference type="PANTHER" id="PTHR11735">
    <property type="entry name" value="TRNA N6-ADENOSINE THREONYLCARBAMOYLTRANSFERASE"/>
    <property type="match status" value="1"/>
</dbReference>
<reference evidence="10" key="1">
    <citation type="journal article" date="2020" name="mSystems">
        <title>Genome- and Community-Level Interaction Insights into Carbon Utilization and Element Cycling Functions of Hydrothermarchaeota in Hydrothermal Sediment.</title>
        <authorList>
            <person name="Zhou Z."/>
            <person name="Liu Y."/>
            <person name="Xu W."/>
            <person name="Pan J."/>
            <person name="Luo Z.H."/>
            <person name="Li M."/>
        </authorList>
    </citation>
    <scope>NUCLEOTIDE SEQUENCE [LARGE SCALE GENOMIC DNA]</scope>
    <source>
        <strain evidence="10">SpSt-143</strain>
    </source>
</reference>
<evidence type="ECO:0000256" key="6">
    <source>
        <dbReference type="ARBA" id="ARBA00023315"/>
    </source>
</evidence>
<dbReference type="AlphaFoldDB" id="A0A7V2F6C8"/>
<dbReference type="Gene3D" id="3.30.420.40">
    <property type="match status" value="2"/>
</dbReference>
<comment type="catalytic activity">
    <reaction evidence="7 8">
        <text>L-threonylcarbamoyladenylate + adenosine(37) in tRNA = N(6)-L-threonylcarbamoyladenosine(37) in tRNA + AMP + H(+)</text>
        <dbReference type="Rhea" id="RHEA:37059"/>
        <dbReference type="Rhea" id="RHEA-COMP:10162"/>
        <dbReference type="Rhea" id="RHEA-COMP:10163"/>
        <dbReference type="ChEBI" id="CHEBI:15378"/>
        <dbReference type="ChEBI" id="CHEBI:73682"/>
        <dbReference type="ChEBI" id="CHEBI:74411"/>
        <dbReference type="ChEBI" id="CHEBI:74418"/>
        <dbReference type="ChEBI" id="CHEBI:456215"/>
        <dbReference type="EC" id="2.3.1.234"/>
    </reaction>
</comment>
<dbReference type="NCBIfam" id="TIGR03723">
    <property type="entry name" value="T6A_TsaD_YgjD"/>
    <property type="match status" value="1"/>
</dbReference>
<dbReference type="PROSITE" id="PS01016">
    <property type="entry name" value="GLYCOPROTEASE"/>
    <property type="match status" value="1"/>
</dbReference>
<dbReference type="GO" id="GO:0002949">
    <property type="term" value="P:tRNA threonylcarbamoyladenosine modification"/>
    <property type="evidence" value="ECO:0007669"/>
    <property type="project" value="UniProtKB-UniRule"/>
</dbReference>
<dbReference type="EMBL" id="DSGB01000002">
    <property type="protein sequence ID" value="HER95150.1"/>
    <property type="molecule type" value="Genomic_DNA"/>
</dbReference>
<dbReference type="InterPro" id="IPR000905">
    <property type="entry name" value="Gcp-like_dom"/>
</dbReference>
<evidence type="ECO:0000256" key="5">
    <source>
        <dbReference type="ARBA" id="ARBA00023004"/>
    </source>
</evidence>
<feature type="binding site" evidence="8">
    <location>
        <position position="117"/>
    </location>
    <ligand>
        <name>Fe cation</name>
        <dbReference type="ChEBI" id="CHEBI:24875"/>
    </ligand>
</feature>
<feature type="binding site" evidence="8">
    <location>
        <position position="306"/>
    </location>
    <ligand>
        <name>Fe cation</name>
        <dbReference type="ChEBI" id="CHEBI:24875"/>
    </ligand>
</feature>
<keyword evidence="6 8" id="KW-0012">Acyltransferase</keyword>
<comment type="similarity">
    <text evidence="8">Belongs to the KAE1 / TsaD family.</text>
</comment>
<dbReference type="FunFam" id="3.30.420.40:FF:000040">
    <property type="entry name" value="tRNA N6-adenosine threonylcarbamoyltransferase"/>
    <property type="match status" value="1"/>
</dbReference>
<comment type="function">
    <text evidence="8">Required for the formation of a threonylcarbamoyl group on adenosine at position 37 (t(6)A37) in tRNAs that read codons beginning with adenine. Is involved in the transfer of the threonylcarbamoyl moiety of threonylcarbamoyl-AMP (TC-AMP) to the N6 group of A37, together with TsaE and TsaB. TsaD likely plays a direct catalytic role in this reaction.</text>
</comment>
<dbReference type="Pfam" id="PF00814">
    <property type="entry name" value="TsaD"/>
    <property type="match status" value="1"/>
</dbReference>
<comment type="caution">
    <text evidence="10">The sequence shown here is derived from an EMBL/GenBank/DDBJ whole genome shotgun (WGS) entry which is preliminary data.</text>
</comment>
<evidence type="ECO:0000256" key="1">
    <source>
        <dbReference type="ARBA" id="ARBA00022490"/>
    </source>
</evidence>
<dbReference type="InterPro" id="IPR043129">
    <property type="entry name" value="ATPase_NBD"/>
</dbReference>
<feature type="binding site" evidence="8">
    <location>
        <begin position="136"/>
        <end position="140"/>
    </location>
    <ligand>
        <name>substrate</name>
    </ligand>
</feature>